<evidence type="ECO:0000256" key="6">
    <source>
        <dbReference type="ARBA" id="ARBA00022833"/>
    </source>
</evidence>
<evidence type="ECO:0000313" key="12">
    <source>
        <dbReference type="Proteomes" id="UP000054785"/>
    </source>
</evidence>
<accession>A0A0W0TY62</accession>
<evidence type="ECO:0000256" key="5">
    <source>
        <dbReference type="ARBA" id="ARBA00022801"/>
    </source>
</evidence>
<dbReference type="Pfam" id="PF02578">
    <property type="entry name" value="Cu-oxidase_4"/>
    <property type="match status" value="1"/>
</dbReference>
<keyword evidence="5" id="KW-0378">Hydrolase</keyword>
<sequence>MNLIFAEWPAPANIRALTTTRDGGVSEAPFDSLNLGLHVSDHPEHVQANRLLLQKKLSLSEEPVWLNQTHSVRCIDVDHDASRDGDAAITRDSQKTLAILTADCLPVVFCTIDGSVLGAAHAGWRGLAGGVLENTVAMMKARTSDILAWIGPGICGRCYETGQNVRETFETRYPFSASAFTPAERAGHCYADLAAIAEGILKNLRLQGVFQSNMCTYECKNSLFSYRRSAQTGRIATLIGFQPGLST</sequence>
<evidence type="ECO:0000256" key="3">
    <source>
        <dbReference type="ARBA" id="ARBA00022679"/>
    </source>
</evidence>
<comment type="catalytic activity">
    <reaction evidence="9">
        <text>S-methyl-5'-thioadenosine + phosphate = 5-(methylsulfanyl)-alpha-D-ribose 1-phosphate + adenine</text>
        <dbReference type="Rhea" id="RHEA:11852"/>
        <dbReference type="ChEBI" id="CHEBI:16708"/>
        <dbReference type="ChEBI" id="CHEBI:17509"/>
        <dbReference type="ChEBI" id="CHEBI:43474"/>
        <dbReference type="ChEBI" id="CHEBI:58533"/>
        <dbReference type="EC" id="2.4.2.28"/>
    </reaction>
    <physiologicalReaction direction="left-to-right" evidence="9">
        <dbReference type="Rhea" id="RHEA:11853"/>
    </physiologicalReaction>
</comment>
<dbReference type="SUPFAM" id="SSF64438">
    <property type="entry name" value="CNF1/YfiH-like putative cysteine hydrolases"/>
    <property type="match status" value="1"/>
</dbReference>
<dbReference type="NCBIfam" id="TIGR00726">
    <property type="entry name" value="peptidoglycan editing factor PgeF"/>
    <property type="match status" value="1"/>
</dbReference>
<proteinExistence type="inferred from homology"/>
<evidence type="ECO:0000313" key="11">
    <source>
        <dbReference type="EMBL" id="KTD00722.1"/>
    </source>
</evidence>
<name>A0A0W0TY62_9GAMM</name>
<dbReference type="GO" id="GO:0017061">
    <property type="term" value="F:S-methyl-5-thioadenosine phosphorylase activity"/>
    <property type="evidence" value="ECO:0007669"/>
    <property type="project" value="UniProtKB-EC"/>
</dbReference>
<reference evidence="11 12" key="1">
    <citation type="submission" date="2015-11" db="EMBL/GenBank/DDBJ databases">
        <title>Genomic analysis of 38 Legionella species identifies large and diverse effector repertoires.</title>
        <authorList>
            <person name="Burstein D."/>
            <person name="Amaro F."/>
            <person name="Zusman T."/>
            <person name="Lifshitz Z."/>
            <person name="Cohen O."/>
            <person name="Gilbert J.A."/>
            <person name="Pupko T."/>
            <person name="Shuman H.A."/>
            <person name="Segal G."/>
        </authorList>
    </citation>
    <scope>NUCLEOTIDE SEQUENCE [LARGE SCALE GENOMIC DNA]</scope>
    <source>
        <strain evidence="11 12">ATCC 49504</strain>
    </source>
</reference>
<comment type="catalytic activity">
    <reaction evidence="7">
        <text>adenosine + H2O + H(+) = inosine + NH4(+)</text>
        <dbReference type="Rhea" id="RHEA:24408"/>
        <dbReference type="ChEBI" id="CHEBI:15377"/>
        <dbReference type="ChEBI" id="CHEBI:15378"/>
        <dbReference type="ChEBI" id="CHEBI:16335"/>
        <dbReference type="ChEBI" id="CHEBI:17596"/>
        <dbReference type="ChEBI" id="CHEBI:28938"/>
        <dbReference type="EC" id="3.5.4.4"/>
    </reaction>
    <physiologicalReaction direction="left-to-right" evidence="7">
        <dbReference type="Rhea" id="RHEA:24409"/>
    </physiologicalReaction>
</comment>
<dbReference type="Proteomes" id="UP000054785">
    <property type="component" value="Unassembled WGS sequence"/>
</dbReference>
<comment type="similarity">
    <text evidence="2 10">Belongs to the purine nucleoside phosphorylase YfiH/LACC1 family.</text>
</comment>
<dbReference type="InterPro" id="IPR003730">
    <property type="entry name" value="Cu_polyphenol_OxRdtase"/>
</dbReference>
<dbReference type="CDD" id="cd16833">
    <property type="entry name" value="YfiH"/>
    <property type="match status" value="1"/>
</dbReference>
<evidence type="ECO:0000256" key="9">
    <source>
        <dbReference type="ARBA" id="ARBA00049893"/>
    </source>
</evidence>
<protein>
    <recommendedName>
        <fullName evidence="10">Purine nucleoside phosphorylase</fullName>
    </recommendedName>
</protein>
<dbReference type="PANTHER" id="PTHR30616">
    <property type="entry name" value="UNCHARACTERIZED PROTEIN YFIH"/>
    <property type="match status" value="1"/>
</dbReference>
<dbReference type="GO" id="GO:0005507">
    <property type="term" value="F:copper ion binding"/>
    <property type="evidence" value="ECO:0007669"/>
    <property type="project" value="TreeGrafter"/>
</dbReference>
<dbReference type="OrthoDB" id="4279at2"/>
<keyword evidence="3" id="KW-0808">Transferase</keyword>
<evidence type="ECO:0000256" key="8">
    <source>
        <dbReference type="ARBA" id="ARBA00048968"/>
    </source>
</evidence>
<keyword evidence="4" id="KW-0479">Metal-binding</keyword>
<dbReference type="STRING" id="45065.Lgee_0986"/>
<evidence type="ECO:0000256" key="7">
    <source>
        <dbReference type="ARBA" id="ARBA00047989"/>
    </source>
</evidence>
<gene>
    <name evidence="11" type="primary">yfiH</name>
    <name evidence="11" type="ORF">Lgee_0986</name>
</gene>
<evidence type="ECO:0000256" key="4">
    <source>
        <dbReference type="ARBA" id="ARBA00022723"/>
    </source>
</evidence>
<organism evidence="11 12">
    <name type="scientific">Legionella geestiana</name>
    <dbReference type="NCBI Taxonomy" id="45065"/>
    <lineage>
        <taxon>Bacteria</taxon>
        <taxon>Pseudomonadati</taxon>
        <taxon>Pseudomonadota</taxon>
        <taxon>Gammaproteobacteria</taxon>
        <taxon>Legionellales</taxon>
        <taxon>Legionellaceae</taxon>
        <taxon>Legionella</taxon>
    </lineage>
</organism>
<evidence type="ECO:0000256" key="1">
    <source>
        <dbReference type="ARBA" id="ARBA00000553"/>
    </source>
</evidence>
<dbReference type="InterPro" id="IPR011324">
    <property type="entry name" value="Cytotoxic_necrot_fac-like_cat"/>
</dbReference>
<dbReference type="GO" id="GO:0016787">
    <property type="term" value="F:hydrolase activity"/>
    <property type="evidence" value="ECO:0007669"/>
    <property type="project" value="UniProtKB-KW"/>
</dbReference>
<comment type="caution">
    <text evidence="11">The sequence shown here is derived from an EMBL/GenBank/DDBJ whole genome shotgun (WGS) entry which is preliminary data.</text>
</comment>
<dbReference type="Gene3D" id="3.60.140.10">
    <property type="entry name" value="CNF1/YfiH-like putative cysteine hydrolases"/>
    <property type="match status" value="1"/>
</dbReference>
<keyword evidence="6" id="KW-0862">Zinc</keyword>
<evidence type="ECO:0000256" key="10">
    <source>
        <dbReference type="RuleBase" id="RU361274"/>
    </source>
</evidence>
<dbReference type="InterPro" id="IPR038371">
    <property type="entry name" value="Cu_polyphenol_OxRdtase_sf"/>
</dbReference>
<evidence type="ECO:0000256" key="2">
    <source>
        <dbReference type="ARBA" id="ARBA00007353"/>
    </source>
</evidence>
<keyword evidence="12" id="KW-1185">Reference proteome</keyword>
<dbReference type="RefSeq" id="WP_028386373.1">
    <property type="nucleotide sequence ID" value="NZ_CAAAHN010000014.1"/>
</dbReference>
<dbReference type="PANTHER" id="PTHR30616:SF2">
    <property type="entry name" value="PURINE NUCLEOSIDE PHOSPHORYLASE LACC1"/>
    <property type="match status" value="1"/>
</dbReference>
<comment type="catalytic activity">
    <reaction evidence="8">
        <text>adenosine + phosphate = alpha-D-ribose 1-phosphate + adenine</text>
        <dbReference type="Rhea" id="RHEA:27642"/>
        <dbReference type="ChEBI" id="CHEBI:16335"/>
        <dbReference type="ChEBI" id="CHEBI:16708"/>
        <dbReference type="ChEBI" id="CHEBI:43474"/>
        <dbReference type="ChEBI" id="CHEBI:57720"/>
        <dbReference type="EC" id="2.4.2.1"/>
    </reaction>
    <physiologicalReaction direction="left-to-right" evidence="8">
        <dbReference type="Rhea" id="RHEA:27643"/>
    </physiologicalReaction>
</comment>
<dbReference type="PATRIC" id="fig|45065.4.peg.1058"/>
<dbReference type="AlphaFoldDB" id="A0A0W0TY62"/>
<dbReference type="EMBL" id="LNYC01000032">
    <property type="protein sequence ID" value="KTD00722.1"/>
    <property type="molecule type" value="Genomic_DNA"/>
</dbReference>
<comment type="catalytic activity">
    <reaction evidence="1">
        <text>inosine + phosphate = alpha-D-ribose 1-phosphate + hypoxanthine</text>
        <dbReference type="Rhea" id="RHEA:27646"/>
        <dbReference type="ChEBI" id="CHEBI:17368"/>
        <dbReference type="ChEBI" id="CHEBI:17596"/>
        <dbReference type="ChEBI" id="CHEBI:43474"/>
        <dbReference type="ChEBI" id="CHEBI:57720"/>
        <dbReference type="EC" id="2.4.2.1"/>
    </reaction>
    <physiologicalReaction direction="left-to-right" evidence="1">
        <dbReference type="Rhea" id="RHEA:27647"/>
    </physiologicalReaction>
</comment>